<comment type="similarity">
    <text evidence="2">Belongs to the MNN1/MNT family.</text>
</comment>
<comment type="caution">
    <text evidence="11">The sequence shown here is derived from an EMBL/GenBank/DDBJ whole genome shotgun (WGS) entry which is preliminary data.</text>
</comment>
<keyword evidence="6" id="KW-0735">Signal-anchor</keyword>
<keyword evidence="7" id="KW-1133">Transmembrane helix</keyword>
<dbReference type="InterPro" id="IPR022751">
    <property type="entry name" value="Alpha_mannosyltransferase"/>
</dbReference>
<evidence type="ECO:0000313" key="12">
    <source>
        <dbReference type="Proteomes" id="UP000748756"/>
    </source>
</evidence>
<evidence type="ECO:0000256" key="9">
    <source>
        <dbReference type="ARBA" id="ARBA00023180"/>
    </source>
</evidence>
<dbReference type="GO" id="GO:0000033">
    <property type="term" value="F:alpha-1,3-mannosyltransferase activity"/>
    <property type="evidence" value="ECO:0007669"/>
    <property type="project" value="TreeGrafter"/>
</dbReference>
<evidence type="ECO:0000256" key="2">
    <source>
        <dbReference type="ARBA" id="ARBA00009105"/>
    </source>
</evidence>
<evidence type="ECO:0000256" key="1">
    <source>
        <dbReference type="ARBA" id="ARBA00004606"/>
    </source>
</evidence>
<organism evidence="11 12">
    <name type="scientific">Linnemannia schmuckeri</name>
    <dbReference type="NCBI Taxonomy" id="64567"/>
    <lineage>
        <taxon>Eukaryota</taxon>
        <taxon>Fungi</taxon>
        <taxon>Fungi incertae sedis</taxon>
        <taxon>Mucoromycota</taxon>
        <taxon>Mortierellomycotina</taxon>
        <taxon>Mortierellomycetes</taxon>
        <taxon>Mortierellales</taxon>
        <taxon>Mortierellaceae</taxon>
        <taxon>Linnemannia</taxon>
    </lineage>
</organism>
<keyword evidence="8" id="KW-0472">Membrane</keyword>
<keyword evidence="4" id="KW-0808">Transferase</keyword>
<keyword evidence="12" id="KW-1185">Reference proteome</keyword>
<evidence type="ECO:0000256" key="7">
    <source>
        <dbReference type="ARBA" id="ARBA00022989"/>
    </source>
</evidence>
<protein>
    <submittedName>
        <fullName evidence="11">Uncharacterized protein</fullName>
    </submittedName>
</protein>
<keyword evidence="3" id="KW-0328">Glycosyltransferase</keyword>
<keyword evidence="5" id="KW-0812">Transmembrane</keyword>
<dbReference type="SUPFAM" id="SSF53448">
    <property type="entry name" value="Nucleotide-diphospho-sugar transferases"/>
    <property type="match status" value="1"/>
</dbReference>
<feature type="compositionally biased region" description="Basic residues" evidence="10">
    <location>
        <begin position="18"/>
        <end position="30"/>
    </location>
</feature>
<dbReference type="PANTHER" id="PTHR31392:SF1">
    <property type="entry name" value="ALPHA-1,3-MANNOSYLTRANSFERASE MNN1-RELATED"/>
    <property type="match status" value="1"/>
</dbReference>
<evidence type="ECO:0000256" key="5">
    <source>
        <dbReference type="ARBA" id="ARBA00022692"/>
    </source>
</evidence>
<dbReference type="EMBL" id="JAAAUQ010001365">
    <property type="protein sequence ID" value="KAF9139711.1"/>
    <property type="molecule type" value="Genomic_DNA"/>
</dbReference>
<comment type="subcellular location">
    <subcellularLocation>
        <location evidence="1">Membrane</location>
        <topology evidence="1">Single-pass type II membrane protein</topology>
    </subcellularLocation>
</comment>
<dbReference type="PANTHER" id="PTHR31392">
    <property type="entry name" value="ALPHA-1,3-MANNOSYLTRANSFERASE MNN1-RELATED"/>
    <property type="match status" value="1"/>
</dbReference>
<keyword evidence="9" id="KW-0325">Glycoprotein</keyword>
<sequence>MDSCMPTITFLQGSNPRQSRRRQHHQHQQQHQRTDINEHRKQHAKQYQHLSQDNNKNNKDKMLTMHSIKRSPCLKLVAAVAVNVGFVLICQQYWKVTGDNSGIATGGVKGGDRSRSLLERILIQEYVPEEVHLTHDVAIPYDIPVWTAADSAALRTAMGYDMMSDLLQPEYSVHEEVIEKSQLDFARTSRAERVYKSLWDFLRPVYDSLPGETSAEREHAFVKELAPKRHSEVTTEPADPVIPLGEGDLSRERQELGGWSIKAFSLLASRFEEAMFVDSDAYFLQDPAKLFEDPGYNATGGLFFYDRTLFPDWHTGLDWMRSMVPIMSTLPNQLRSFKGLSTYKQESGVVVINKKARLNGLLVICSMNSKWERDLHSYKVLYGNKETFWVGFEIVQEPYSFMRTYGGDVGEL</sequence>
<gene>
    <name evidence="11" type="ORF">BG015_001927</name>
</gene>
<feature type="region of interest" description="Disordered" evidence="10">
    <location>
        <begin position="1"/>
        <end position="59"/>
    </location>
</feature>
<dbReference type="GO" id="GO:0005794">
    <property type="term" value="C:Golgi apparatus"/>
    <property type="evidence" value="ECO:0007669"/>
    <property type="project" value="TreeGrafter"/>
</dbReference>
<evidence type="ECO:0000313" key="11">
    <source>
        <dbReference type="EMBL" id="KAF9139711.1"/>
    </source>
</evidence>
<evidence type="ECO:0000256" key="6">
    <source>
        <dbReference type="ARBA" id="ARBA00022968"/>
    </source>
</evidence>
<dbReference type="GO" id="GO:0006493">
    <property type="term" value="P:protein O-linked glycosylation"/>
    <property type="evidence" value="ECO:0007669"/>
    <property type="project" value="TreeGrafter"/>
</dbReference>
<reference evidence="11" key="1">
    <citation type="journal article" date="2020" name="Fungal Divers.">
        <title>Resolving the Mortierellaceae phylogeny through synthesis of multi-gene phylogenetics and phylogenomics.</title>
        <authorList>
            <person name="Vandepol N."/>
            <person name="Liber J."/>
            <person name="Desiro A."/>
            <person name="Na H."/>
            <person name="Kennedy M."/>
            <person name="Barry K."/>
            <person name="Grigoriev I.V."/>
            <person name="Miller A.N."/>
            <person name="O'Donnell K."/>
            <person name="Stajich J.E."/>
            <person name="Bonito G."/>
        </authorList>
    </citation>
    <scope>NUCLEOTIDE SEQUENCE</scope>
    <source>
        <strain evidence="11">NRRL 6426</strain>
    </source>
</reference>
<dbReference type="GO" id="GO:0016020">
    <property type="term" value="C:membrane"/>
    <property type="evidence" value="ECO:0007669"/>
    <property type="project" value="UniProtKB-SubCell"/>
</dbReference>
<evidence type="ECO:0000256" key="10">
    <source>
        <dbReference type="SAM" id="MobiDB-lite"/>
    </source>
</evidence>
<dbReference type="InterPro" id="IPR029044">
    <property type="entry name" value="Nucleotide-diphossugar_trans"/>
</dbReference>
<dbReference type="Proteomes" id="UP000748756">
    <property type="component" value="Unassembled WGS sequence"/>
</dbReference>
<dbReference type="Pfam" id="PF11051">
    <property type="entry name" value="Mannosyl_trans3"/>
    <property type="match status" value="1"/>
</dbReference>
<name>A0A9P5RP47_9FUNG</name>
<dbReference type="OrthoDB" id="430354at2759"/>
<evidence type="ECO:0000256" key="4">
    <source>
        <dbReference type="ARBA" id="ARBA00022679"/>
    </source>
</evidence>
<dbReference type="AlphaFoldDB" id="A0A9P5RP47"/>
<proteinExistence type="inferred from homology"/>
<evidence type="ECO:0000256" key="8">
    <source>
        <dbReference type="ARBA" id="ARBA00023136"/>
    </source>
</evidence>
<accession>A0A9P5RP47</accession>
<evidence type="ECO:0000256" key="3">
    <source>
        <dbReference type="ARBA" id="ARBA00022676"/>
    </source>
</evidence>